<keyword evidence="1" id="KW-1133">Transmembrane helix</keyword>
<sequence length="88" mass="10386">MNYLDYEELYRVPVDIDNINSKENNNIIKKSSNKIRNALMTGINHFNNRINILRYINRNHEIQIFLEFIAGITGLLIFLYSMVVLVLL</sequence>
<evidence type="ECO:0000313" key="2">
    <source>
        <dbReference type="EMBL" id="MPW26445.1"/>
    </source>
</evidence>
<organism evidence="2 3">
    <name type="scientific">Alkalibaculum sporogenes</name>
    <dbReference type="NCBI Taxonomy" id="2655001"/>
    <lineage>
        <taxon>Bacteria</taxon>
        <taxon>Bacillati</taxon>
        <taxon>Bacillota</taxon>
        <taxon>Clostridia</taxon>
        <taxon>Eubacteriales</taxon>
        <taxon>Eubacteriaceae</taxon>
        <taxon>Alkalibaculum</taxon>
    </lineage>
</organism>
<keyword evidence="1" id="KW-0812">Transmembrane</keyword>
<feature type="transmembrane region" description="Helical" evidence="1">
    <location>
        <begin position="64"/>
        <end position="87"/>
    </location>
</feature>
<gene>
    <name evidence="2" type="ORF">GC105_11655</name>
</gene>
<name>A0A6A7KAR0_9FIRM</name>
<dbReference type="EMBL" id="WHNX01000018">
    <property type="protein sequence ID" value="MPW26445.1"/>
    <property type="molecule type" value="Genomic_DNA"/>
</dbReference>
<keyword evidence="3" id="KW-1185">Reference proteome</keyword>
<keyword evidence="1" id="KW-0472">Membrane</keyword>
<dbReference type="Proteomes" id="UP000440004">
    <property type="component" value="Unassembled WGS sequence"/>
</dbReference>
<protein>
    <submittedName>
        <fullName evidence="2">Uncharacterized protein</fullName>
    </submittedName>
</protein>
<dbReference type="RefSeq" id="WP_152804955.1">
    <property type="nucleotide sequence ID" value="NZ_WHNX01000018.1"/>
</dbReference>
<reference evidence="2 3" key="1">
    <citation type="submission" date="2019-10" db="EMBL/GenBank/DDBJ databases">
        <title>Alkalibaculum tamaniensis sp.nov., a new alkaliphilic acetogen, isolated on methoxylated aromatics from a mud volcano.</title>
        <authorList>
            <person name="Khomyakova M.A."/>
            <person name="Merkel A.Y."/>
            <person name="Bonch-Osmolovskaya E.A."/>
            <person name="Slobodkin A.I."/>
        </authorList>
    </citation>
    <scope>NUCLEOTIDE SEQUENCE [LARGE SCALE GENOMIC DNA]</scope>
    <source>
        <strain evidence="2 3">M08DMB</strain>
    </source>
</reference>
<dbReference type="AlphaFoldDB" id="A0A6A7KAR0"/>
<evidence type="ECO:0000313" key="3">
    <source>
        <dbReference type="Proteomes" id="UP000440004"/>
    </source>
</evidence>
<evidence type="ECO:0000256" key="1">
    <source>
        <dbReference type="SAM" id="Phobius"/>
    </source>
</evidence>
<comment type="caution">
    <text evidence="2">The sequence shown here is derived from an EMBL/GenBank/DDBJ whole genome shotgun (WGS) entry which is preliminary data.</text>
</comment>
<accession>A0A6A7KAR0</accession>
<proteinExistence type="predicted"/>